<evidence type="ECO:0000256" key="6">
    <source>
        <dbReference type="RuleBase" id="RU364039"/>
    </source>
</evidence>
<dbReference type="OrthoDB" id="10262308at2759"/>
<dbReference type="EMBL" id="JANBPY010001713">
    <property type="protein sequence ID" value="KAJ1958975.1"/>
    <property type="molecule type" value="Genomic_DNA"/>
</dbReference>
<dbReference type="InterPro" id="IPR051742">
    <property type="entry name" value="Ribosome_Assembly_uL10"/>
</dbReference>
<accession>A0A9W8E5A3</accession>
<dbReference type="CDD" id="cd05796">
    <property type="entry name" value="Ribosomal_P0_like"/>
    <property type="match status" value="1"/>
</dbReference>
<dbReference type="GO" id="GO:0006364">
    <property type="term" value="P:rRNA processing"/>
    <property type="evidence" value="ECO:0007669"/>
    <property type="project" value="TreeGrafter"/>
</dbReference>
<gene>
    <name evidence="8" type="primary">MRT4</name>
    <name evidence="8" type="ORF">IWQ62_004800</name>
</gene>
<dbReference type="InterPro" id="IPR040637">
    <property type="entry name" value="Ribosomal_uL10-like_insert"/>
</dbReference>
<dbReference type="GO" id="GO:0005730">
    <property type="term" value="C:nucleolus"/>
    <property type="evidence" value="ECO:0007669"/>
    <property type="project" value="UniProtKB-SubCell"/>
</dbReference>
<dbReference type="Pfam" id="PF00466">
    <property type="entry name" value="Ribosomal_L10"/>
    <property type="match status" value="1"/>
</dbReference>
<dbReference type="GO" id="GO:0000956">
    <property type="term" value="P:nuclear-transcribed mRNA catabolic process"/>
    <property type="evidence" value="ECO:0007669"/>
    <property type="project" value="TreeGrafter"/>
</dbReference>
<dbReference type="GO" id="GO:0005737">
    <property type="term" value="C:cytoplasm"/>
    <property type="evidence" value="ECO:0007669"/>
    <property type="project" value="UniProtKB-SubCell"/>
</dbReference>
<evidence type="ECO:0000256" key="5">
    <source>
        <dbReference type="ARBA" id="ARBA00023242"/>
    </source>
</evidence>
<comment type="subcellular location">
    <subcellularLocation>
        <location evidence="6">Cytoplasm</location>
    </subcellularLocation>
    <subcellularLocation>
        <location evidence="6">Nucleus</location>
        <location evidence="6">Nucleolus</location>
    </subcellularLocation>
</comment>
<protein>
    <recommendedName>
        <fullName evidence="6">Ribosome assembly factor mrt4</fullName>
    </recommendedName>
</protein>
<dbReference type="Gene3D" id="3.30.70.1730">
    <property type="match status" value="1"/>
</dbReference>
<evidence type="ECO:0000256" key="3">
    <source>
        <dbReference type="ARBA" id="ARBA00011117"/>
    </source>
</evidence>
<organism evidence="8 9">
    <name type="scientific">Dispira parvispora</name>
    <dbReference type="NCBI Taxonomy" id="1520584"/>
    <lineage>
        <taxon>Eukaryota</taxon>
        <taxon>Fungi</taxon>
        <taxon>Fungi incertae sedis</taxon>
        <taxon>Zoopagomycota</taxon>
        <taxon>Kickxellomycotina</taxon>
        <taxon>Dimargaritomycetes</taxon>
        <taxon>Dimargaritales</taxon>
        <taxon>Dimargaritaceae</taxon>
        <taxon>Dispira</taxon>
    </lineage>
</organism>
<evidence type="ECO:0000259" key="7">
    <source>
        <dbReference type="Pfam" id="PF17777"/>
    </source>
</evidence>
<dbReference type="GO" id="GO:0030687">
    <property type="term" value="C:preribosome, large subunit precursor"/>
    <property type="evidence" value="ECO:0007669"/>
    <property type="project" value="TreeGrafter"/>
</dbReference>
<dbReference type="FunFam" id="3.90.105.20:FF:000003">
    <property type="entry name" value="Ribosome assembly factor mrt4"/>
    <property type="match status" value="1"/>
</dbReference>
<dbReference type="FunFam" id="3.30.70.1730:FF:000005">
    <property type="entry name" value="Ribosome assembly factor mrt4"/>
    <property type="match status" value="1"/>
</dbReference>
<dbReference type="AlphaFoldDB" id="A0A9W8E5A3"/>
<feature type="domain" description="Large ribosomal subunit protein uL10-like insertion" evidence="7">
    <location>
        <begin position="125"/>
        <end position="196"/>
    </location>
</feature>
<evidence type="ECO:0000256" key="1">
    <source>
        <dbReference type="ARBA" id="ARBA00004046"/>
    </source>
</evidence>
<dbReference type="Proteomes" id="UP001150925">
    <property type="component" value="Unassembled WGS sequence"/>
</dbReference>
<evidence type="ECO:0000313" key="8">
    <source>
        <dbReference type="EMBL" id="KAJ1958975.1"/>
    </source>
</evidence>
<dbReference type="InterPro" id="IPR043141">
    <property type="entry name" value="Ribosomal_uL10-like_sf"/>
</dbReference>
<dbReference type="GO" id="GO:0000027">
    <property type="term" value="P:ribosomal large subunit assembly"/>
    <property type="evidence" value="ECO:0007669"/>
    <property type="project" value="InterPro"/>
</dbReference>
<keyword evidence="4 6" id="KW-0963">Cytoplasm</keyword>
<evidence type="ECO:0000256" key="2">
    <source>
        <dbReference type="ARBA" id="ARBA00008889"/>
    </source>
</evidence>
<keyword evidence="6" id="KW-0690">Ribosome biogenesis</keyword>
<dbReference type="Gene3D" id="3.90.105.20">
    <property type="match status" value="1"/>
</dbReference>
<comment type="function">
    <text evidence="1 6">Component of the ribosome assembly machinery. Nuclear paralog of the ribosomal protein P0, it binds pre-60S subunits at an early stage of assembly in the nucleolus, and is replaced by P0 in cytoplasmic pre-60S subunits and mature 80S ribosomes.</text>
</comment>
<name>A0A9W8E5A3_9FUNG</name>
<evidence type="ECO:0000313" key="9">
    <source>
        <dbReference type="Proteomes" id="UP001150925"/>
    </source>
</evidence>
<dbReference type="Pfam" id="PF17777">
    <property type="entry name" value="RL10P_insert"/>
    <property type="match status" value="1"/>
</dbReference>
<dbReference type="GO" id="GO:0003723">
    <property type="term" value="F:RNA binding"/>
    <property type="evidence" value="ECO:0007669"/>
    <property type="project" value="TreeGrafter"/>
</dbReference>
<comment type="similarity">
    <text evidence="2 6">Belongs to the universal ribosomal protein uL10 family.</text>
</comment>
<dbReference type="PANTHER" id="PTHR45841:SF1">
    <property type="entry name" value="MRNA TURNOVER PROTEIN 4 HOMOLOG"/>
    <property type="match status" value="1"/>
</dbReference>
<evidence type="ECO:0000256" key="4">
    <source>
        <dbReference type="ARBA" id="ARBA00022490"/>
    </source>
</evidence>
<dbReference type="InterPro" id="IPR033867">
    <property type="entry name" value="Mrt4"/>
</dbReference>
<comment type="caution">
    <text evidence="8">The sequence shown here is derived from an EMBL/GenBank/DDBJ whole genome shotgun (WGS) entry which is preliminary data.</text>
</comment>
<dbReference type="InterPro" id="IPR043164">
    <property type="entry name" value="Ribosomal_uL10-like_insert_sf"/>
</dbReference>
<sequence length="196" mass="22069">MPKSKRAKLISLTRTEAKGRDFKVQLIEKVQKSLDEYDYVYVFSVDNMRNTFLKDIRQSWKTSRFFFGKNKVMAKAFGTSPETEYQPNSMLVGQQLAGDVGLLFTNEKPAKVTKFFKNYVQRDFARAGMVATDTVGLPEGPVVRGVDQEPLPPNMEPHLRGLGMPTTLKAGVVTLMRDFDICKAGEVLTSQQAHLL</sequence>
<comment type="subunit">
    <text evidence="3 6">Associates with the pre-60S ribosomal particle.</text>
</comment>
<reference evidence="8" key="1">
    <citation type="submission" date="2022-07" db="EMBL/GenBank/DDBJ databases">
        <title>Phylogenomic reconstructions and comparative analyses of Kickxellomycotina fungi.</title>
        <authorList>
            <person name="Reynolds N.K."/>
            <person name="Stajich J.E."/>
            <person name="Barry K."/>
            <person name="Grigoriev I.V."/>
            <person name="Crous P."/>
            <person name="Smith M.E."/>
        </authorList>
    </citation>
    <scope>NUCLEOTIDE SEQUENCE</scope>
    <source>
        <strain evidence="8">RSA 1196</strain>
    </source>
</reference>
<feature type="non-terminal residue" evidence="8">
    <location>
        <position position="196"/>
    </location>
</feature>
<keyword evidence="9" id="KW-1185">Reference proteome</keyword>
<dbReference type="PANTHER" id="PTHR45841">
    <property type="entry name" value="MRNA TURNOVER PROTEIN 4 MRTO4"/>
    <property type="match status" value="1"/>
</dbReference>
<keyword evidence="5 6" id="KW-0539">Nucleus</keyword>
<proteinExistence type="inferred from homology"/>
<dbReference type="SUPFAM" id="SSF160369">
    <property type="entry name" value="Ribosomal protein L10-like"/>
    <property type="match status" value="1"/>
</dbReference>
<dbReference type="InterPro" id="IPR001790">
    <property type="entry name" value="Ribosomal_uL10"/>
</dbReference>